<keyword evidence="5 8" id="KW-0863">Zinc-finger</keyword>
<dbReference type="GO" id="GO:0071038">
    <property type="term" value="P:TRAMP-dependent tRNA surveillance pathway"/>
    <property type="evidence" value="ECO:0007669"/>
    <property type="project" value="TreeGrafter"/>
</dbReference>
<keyword evidence="12" id="KW-1185">Reference proteome</keyword>
<comment type="subcellular location">
    <subcellularLocation>
        <location evidence="1">Nucleus</location>
    </subcellularLocation>
</comment>
<evidence type="ECO:0000256" key="2">
    <source>
        <dbReference type="ARBA" id="ARBA00022664"/>
    </source>
</evidence>
<gene>
    <name evidence="11" type="ORF">VNI00_005567</name>
</gene>
<dbReference type="GO" id="GO:0008270">
    <property type="term" value="F:zinc ion binding"/>
    <property type="evidence" value="ECO:0007669"/>
    <property type="project" value="UniProtKB-KW"/>
</dbReference>
<evidence type="ECO:0000256" key="5">
    <source>
        <dbReference type="ARBA" id="ARBA00022771"/>
    </source>
</evidence>
<dbReference type="GO" id="GO:0003723">
    <property type="term" value="F:RNA binding"/>
    <property type="evidence" value="ECO:0007669"/>
    <property type="project" value="TreeGrafter"/>
</dbReference>
<evidence type="ECO:0000256" key="8">
    <source>
        <dbReference type="PROSITE-ProRule" id="PRU00047"/>
    </source>
</evidence>
<keyword evidence="4" id="KW-0677">Repeat</keyword>
<evidence type="ECO:0000256" key="6">
    <source>
        <dbReference type="ARBA" id="ARBA00022833"/>
    </source>
</evidence>
<dbReference type="GO" id="GO:0031499">
    <property type="term" value="C:TRAMP complex"/>
    <property type="evidence" value="ECO:0007669"/>
    <property type="project" value="TreeGrafter"/>
</dbReference>
<dbReference type="InterPro" id="IPR036875">
    <property type="entry name" value="Znf_CCHC_sf"/>
</dbReference>
<accession>A0AAW0DG77</accession>
<dbReference type="Pfam" id="PF00098">
    <property type="entry name" value="zf-CCHC"/>
    <property type="match status" value="1"/>
</dbReference>
<evidence type="ECO:0000313" key="12">
    <source>
        <dbReference type="Proteomes" id="UP001383192"/>
    </source>
</evidence>
<name>A0AAW0DG77_9AGAR</name>
<sequence>MAQDLYFIDLTPEANVLEEEDDSLKNSEDKKIEDQQENHDSNLQPALLLPSHVSVLGSLPVQNIPTPPLPSDASDDYIEFLDYGGPSNVRYPQRQRLLNVEDYDQDTGLVRYFETQEEKDQSNTPTVIVCKRCGAKGDHKASNCPVIIECPTVWRLYEYVTESDRNQTLKTRRSKKKLLLGQGGEGYIAEDLWCYNCGGSGHWGDDCKAIPHNGDVPAEGSAFGSNNLFSGPFADFTADQPSTTRPEPQEWEKEEYWGDRVPTNVGKKGRKKEMATLKAQQRDEDESGDWFEPLPSLRRPNPPEKQTKMKFNIKPGTSLLDRLSDAPVSASHHGNDRGTKRPNDYDSYRDRDKKRDRDMDRNFGRSKEKEEYRAQDRRSKDRRRESDGRPRDKTDRRDSRGADYSKRNENGPRYRGGYNR</sequence>
<feature type="compositionally biased region" description="Basic and acidic residues" evidence="9">
    <location>
        <begin position="23"/>
        <end position="40"/>
    </location>
</feature>
<dbReference type="Gene3D" id="4.10.60.10">
    <property type="entry name" value="Zinc finger, CCHC-type"/>
    <property type="match status" value="1"/>
</dbReference>
<keyword evidence="3" id="KW-0479">Metal-binding</keyword>
<dbReference type="GO" id="GO:0071036">
    <property type="term" value="P:nuclear polyadenylation-dependent snoRNA catabolic process"/>
    <property type="evidence" value="ECO:0007669"/>
    <property type="project" value="TreeGrafter"/>
</dbReference>
<dbReference type="GO" id="GO:0071035">
    <property type="term" value="P:nuclear polyadenylation-dependent rRNA catabolic process"/>
    <property type="evidence" value="ECO:0007669"/>
    <property type="project" value="TreeGrafter"/>
</dbReference>
<protein>
    <recommendedName>
        <fullName evidence="10">CCHC-type domain-containing protein</fullName>
    </recommendedName>
</protein>
<dbReference type="AlphaFoldDB" id="A0AAW0DG77"/>
<evidence type="ECO:0000256" key="9">
    <source>
        <dbReference type="SAM" id="MobiDB-lite"/>
    </source>
</evidence>
<dbReference type="SUPFAM" id="SSF57756">
    <property type="entry name" value="Retrovirus zinc finger-like domains"/>
    <property type="match status" value="1"/>
</dbReference>
<reference evidence="11 12" key="1">
    <citation type="submission" date="2024-01" db="EMBL/GenBank/DDBJ databases">
        <title>A draft genome for a cacao thread blight-causing isolate of Paramarasmius palmivorus.</title>
        <authorList>
            <person name="Baruah I.K."/>
            <person name="Bukari Y."/>
            <person name="Amoako-Attah I."/>
            <person name="Meinhardt L.W."/>
            <person name="Bailey B.A."/>
            <person name="Cohen S.P."/>
        </authorList>
    </citation>
    <scope>NUCLEOTIDE SEQUENCE [LARGE SCALE GENOMIC DNA]</scope>
    <source>
        <strain evidence="11 12">GH-12</strain>
    </source>
</reference>
<evidence type="ECO:0000313" key="11">
    <source>
        <dbReference type="EMBL" id="KAK7049536.1"/>
    </source>
</evidence>
<feature type="compositionally biased region" description="Basic and acidic residues" evidence="9">
    <location>
        <begin position="247"/>
        <end position="258"/>
    </location>
</feature>
<feature type="compositionally biased region" description="Basic and acidic residues" evidence="9">
    <location>
        <begin position="333"/>
        <end position="412"/>
    </location>
</feature>
<keyword evidence="2" id="KW-0507">mRNA processing</keyword>
<evidence type="ECO:0000256" key="7">
    <source>
        <dbReference type="ARBA" id="ARBA00023242"/>
    </source>
</evidence>
<dbReference type="SMART" id="SM00343">
    <property type="entry name" value="ZnF_C2HC"/>
    <property type="match status" value="2"/>
</dbReference>
<feature type="domain" description="CCHC-type" evidence="10">
    <location>
        <begin position="194"/>
        <end position="208"/>
    </location>
</feature>
<proteinExistence type="predicted"/>
<feature type="region of interest" description="Disordered" evidence="9">
    <location>
        <begin position="18"/>
        <end position="40"/>
    </location>
</feature>
<dbReference type="EMBL" id="JAYKXP010000016">
    <property type="protein sequence ID" value="KAK7049536.1"/>
    <property type="molecule type" value="Genomic_DNA"/>
</dbReference>
<organism evidence="11 12">
    <name type="scientific">Paramarasmius palmivorus</name>
    <dbReference type="NCBI Taxonomy" id="297713"/>
    <lineage>
        <taxon>Eukaryota</taxon>
        <taxon>Fungi</taxon>
        <taxon>Dikarya</taxon>
        <taxon>Basidiomycota</taxon>
        <taxon>Agaricomycotina</taxon>
        <taxon>Agaricomycetes</taxon>
        <taxon>Agaricomycetidae</taxon>
        <taxon>Agaricales</taxon>
        <taxon>Marasmiineae</taxon>
        <taxon>Marasmiaceae</taxon>
        <taxon>Paramarasmius</taxon>
    </lineage>
</organism>
<dbReference type="PANTHER" id="PTHR46543:SF1">
    <property type="entry name" value="ZINC FINGER CCHC DOMAIN-CONTAINING PROTEIN 7"/>
    <property type="match status" value="1"/>
</dbReference>
<evidence type="ECO:0000256" key="3">
    <source>
        <dbReference type="ARBA" id="ARBA00022723"/>
    </source>
</evidence>
<dbReference type="GO" id="GO:0071031">
    <property type="term" value="P:nuclear mRNA surveillance of mRNA 3'-end processing"/>
    <property type="evidence" value="ECO:0007669"/>
    <property type="project" value="TreeGrafter"/>
</dbReference>
<dbReference type="PANTHER" id="PTHR46543">
    <property type="entry name" value="ZINC FINGER CCHC DOMAIN-CONTAINING PROTEIN 7"/>
    <property type="match status" value="1"/>
</dbReference>
<dbReference type="Proteomes" id="UP001383192">
    <property type="component" value="Unassembled WGS sequence"/>
</dbReference>
<keyword evidence="6" id="KW-0862">Zinc</keyword>
<dbReference type="GO" id="GO:0071039">
    <property type="term" value="P:nuclear polyadenylation-dependent CUT catabolic process"/>
    <property type="evidence" value="ECO:0007669"/>
    <property type="project" value="TreeGrafter"/>
</dbReference>
<dbReference type="InterPro" id="IPR001878">
    <property type="entry name" value="Znf_CCHC"/>
</dbReference>
<keyword evidence="7" id="KW-0539">Nucleus</keyword>
<dbReference type="PROSITE" id="PS50158">
    <property type="entry name" value="ZF_CCHC"/>
    <property type="match status" value="1"/>
</dbReference>
<evidence type="ECO:0000259" key="10">
    <source>
        <dbReference type="PROSITE" id="PS50158"/>
    </source>
</evidence>
<dbReference type="InterPro" id="IPR051644">
    <property type="entry name" value="TRAMP_AT-DNA-binding"/>
</dbReference>
<dbReference type="GO" id="GO:0071037">
    <property type="term" value="P:nuclear polyadenylation-dependent snRNA catabolic process"/>
    <property type="evidence" value="ECO:0007669"/>
    <property type="project" value="TreeGrafter"/>
</dbReference>
<dbReference type="GO" id="GO:0006397">
    <property type="term" value="P:mRNA processing"/>
    <property type="evidence" value="ECO:0007669"/>
    <property type="project" value="UniProtKB-KW"/>
</dbReference>
<evidence type="ECO:0000256" key="1">
    <source>
        <dbReference type="ARBA" id="ARBA00004123"/>
    </source>
</evidence>
<comment type="caution">
    <text evidence="11">The sequence shown here is derived from an EMBL/GenBank/DDBJ whole genome shotgun (WGS) entry which is preliminary data.</text>
</comment>
<feature type="region of interest" description="Disordered" evidence="9">
    <location>
        <begin position="233"/>
        <end position="420"/>
    </location>
</feature>
<evidence type="ECO:0000256" key="4">
    <source>
        <dbReference type="ARBA" id="ARBA00022737"/>
    </source>
</evidence>